<dbReference type="InterPro" id="IPR050564">
    <property type="entry name" value="F420-G6PD/mer"/>
</dbReference>
<accession>A0A255DG29</accession>
<organism evidence="3 4">
    <name type="scientific">Mycolicibacterium sphagni</name>
    <dbReference type="NCBI Taxonomy" id="1786"/>
    <lineage>
        <taxon>Bacteria</taxon>
        <taxon>Bacillati</taxon>
        <taxon>Actinomycetota</taxon>
        <taxon>Actinomycetes</taxon>
        <taxon>Mycobacteriales</taxon>
        <taxon>Mycobacteriaceae</taxon>
        <taxon>Mycolicibacterium</taxon>
    </lineage>
</organism>
<name>A0A255DG29_9MYCO</name>
<evidence type="ECO:0000313" key="3">
    <source>
        <dbReference type="EMBL" id="OYN76185.1"/>
    </source>
</evidence>
<gene>
    <name evidence="3" type="ORF">CG716_22820</name>
</gene>
<evidence type="ECO:0000259" key="2">
    <source>
        <dbReference type="Pfam" id="PF00296"/>
    </source>
</evidence>
<dbReference type="AlphaFoldDB" id="A0A255DG29"/>
<dbReference type="Gene3D" id="3.20.20.30">
    <property type="entry name" value="Luciferase-like domain"/>
    <property type="match status" value="1"/>
</dbReference>
<dbReference type="PANTHER" id="PTHR43244:SF2">
    <property type="entry name" value="CONSERVED HYPOTHETICAL ALANINE AND PROLINE-RICH PROTEIN"/>
    <property type="match status" value="1"/>
</dbReference>
<evidence type="ECO:0000313" key="4">
    <source>
        <dbReference type="Proteomes" id="UP000216063"/>
    </source>
</evidence>
<dbReference type="GO" id="GO:0016705">
    <property type="term" value="F:oxidoreductase activity, acting on paired donors, with incorporation or reduction of molecular oxygen"/>
    <property type="evidence" value="ECO:0007669"/>
    <property type="project" value="InterPro"/>
</dbReference>
<dbReference type="InterPro" id="IPR011251">
    <property type="entry name" value="Luciferase-like_dom"/>
</dbReference>
<dbReference type="CDD" id="cd01097">
    <property type="entry name" value="Tetrahydromethanopterin_reductase"/>
    <property type="match status" value="1"/>
</dbReference>
<comment type="caution">
    <text evidence="3">The sequence shown here is derived from an EMBL/GenBank/DDBJ whole genome shotgun (WGS) entry which is preliminary data.</text>
</comment>
<dbReference type="PANTHER" id="PTHR43244">
    <property type="match status" value="1"/>
</dbReference>
<dbReference type="EMBL" id="NOZR01000023">
    <property type="protein sequence ID" value="OYN76185.1"/>
    <property type="molecule type" value="Genomic_DNA"/>
</dbReference>
<dbReference type="InterPro" id="IPR019919">
    <property type="entry name" value="Lucif-like_OxRdtase_MSMEG_2256"/>
</dbReference>
<protein>
    <recommendedName>
        <fullName evidence="2">Luciferase-like domain-containing protein</fullName>
    </recommendedName>
</protein>
<feature type="compositionally biased region" description="Basic residues" evidence="1">
    <location>
        <begin position="11"/>
        <end position="23"/>
    </location>
</feature>
<feature type="domain" description="Luciferase-like" evidence="2">
    <location>
        <begin position="49"/>
        <end position="369"/>
    </location>
</feature>
<dbReference type="Proteomes" id="UP000216063">
    <property type="component" value="Unassembled WGS sequence"/>
</dbReference>
<feature type="region of interest" description="Disordered" evidence="1">
    <location>
        <begin position="1"/>
        <end position="36"/>
    </location>
</feature>
<dbReference type="OrthoDB" id="3284378at2"/>
<reference evidence="3 4" key="1">
    <citation type="submission" date="2017-07" db="EMBL/GenBank/DDBJ databases">
        <title>The new phylogeny of genus Mycobacterium.</title>
        <authorList>
            <person name="Tortoli E."/>
            <person name="Trovato A."/>
            <person name="Cirillo D.M."/>
        </authorList>
    </citation>
    <scope>NUCLEOTIDE SEQUENCE [LARGE SCALE GENOMIC DNA]</scope>
    <source>
        <strain evidence="3 4">ATCC 33027</strain>
    </source>
</reference>
<evidence type="ECO:0000256" key="1">
    <source>
        <dbReference type="SAM" id="MobiDB-lite"/>
    </source>
</evidence>
<dbReference type="NCBIfam" id="TIGR03617">
    <property type="entry name" value="F420_MSMEG_2256"/>
    <property type="match status" value="1"/>
</dbReference>
<dbReference type="Pfam" id="PF00296">
    <property type="entry name" value="Bac_luciferase"/>
    <property type="match status" value="1"/>
</dbReference>
<keyword evidence="4" id="KW-1185">Reference proteome</keyword>
<sequence>MHRCASGTPRATHHARGATKHNARLPNYRSRPSGAVRRSCPRGGVHADFFHCVLTVEGEMRVYAGMDPALPLREVATYTRRVEALGFDGIRIPESIHDALMVATLVVEHSVKLQVGTGVMLAFPRSPMVVALAAWDLQALSGGRFVLGLGSQVRGNMIGRFSGSWAPPVPRMRDYIASLRAIWAAFQSGSPLTHRSEHYTFTRLQPLFNPGPIEFPHIPIALGAVNPGMCRLAGGSVEELITHPTNSSRDYLQKVVLPSLREGSADAVAASVSLTAMVPLITASSLQQLDLERGRQRRLFAQLFSTPNYGFTLKALGWQEVGERLHQLSKRGCWAEMEALITDEMLDAIAPAALHDEIADALLHRYVNTADALLLMPPDTPIHDDALRAVIAALRAG</sequence>
<dbReference type="SUPFAM" id="SSF51679">
    <property type="entry name" value="Bacterial luciferase-like"/>
    <property type="match status" value="1"/>
</dbReference>
<dbReference type="InterPro" id="IPR036661">
    <property type="entry name" value="Luciferase-like_sf"/>
</dbReference>
<proteinExistence type="predicted"/>